<comment type="caution">
    <text evidence="1">The sequence shown here is derived from an EMBL/GenBank/DDBJ whole genome shotgun (WGS) entry which is preliminary data.</text>
</comment>
<keyword evidence="2" id="KW-1185">Reference proteome</keyword>
<proteinExistence type="predicted"/>
<organism evidence="1 2">
    <name type="scientific">Cyclocybe aegerita</name>
    <name type="common">Black poplar mushroom</name>
    <name type="synonym">Agrocybe aegerita</name>
    <dbReference type="NCBI Taxonomy" id="1973307"/>
    <lineage>
        <taxon>Eukaryota</taxon>
        <taxon>Fungi</taxon>
        <taxon>Dikarya</taxon>
        <taxon>Basidiomycota</taxon>
        <taxon>Agaricomycotina</taxon>
        <taxon>Agaricomycetes</taxon>
        <taxon>Agaricomycetidae</taxon>
        <taxon>Agaricales</taxon>
        <taxon>Agaricineae</taxon>
        <taxon>Bolbitiaceae</taxon>
        <taxon>Cyclocybe</taxon>
    </lineage>
</organism>
<evidence type="ECO:0000313" key="2">
    <source>
        <dbReference type="Proteomes" id="UP000467700"/>
    </source>
</evidence>
<reference evidence="1 2" key="1">
    <citation type="submission" date="2020-01" db="EMBL/GenBank/DDBJ databases">
        <authorList>
            <person name="Gupta K D."/>
        </authorList>
    </citation>
    <scope>NUCLEOTIDE SEQUENCE [LARGE SCALE GENOMIC DNA]</scope>
</reference>
<evidence type="ECO:0000313" key="1">
    <source>
        <dbReference type="EMBL" id="CAA7271173.1"/>
    </source>
</evidence>
<accession>A0A8S0X9E4</accession>
<protein>
    <submittedName>
        <fullName evidence="1">Uncharacterized protein</fullName>
    </submittedName>
</protein>
<dbReference type="AlphaFoldDB" id="A0A8S0X9E4"/>
<gene>
    <name evidence="1" type="ORF">AAE3_LOCUS13471</name>
</gene>
<name>A0A8S0X9E4_CYCAE</name>
<sequence length="134" mass="15243">MPNRMPSLTELHFDAHIFTPALFYLDHSEKREFASHTVLPDLERLAFERATPAPYTTGDVILNLVQAGWTKLAPRNRKRGRVEISFQPAIVPESSCVSLQDLERIKADQVVNHISARGILDYELHLRFPPVGEI</sequence>
<dbReference type="EMBL" id="CACVBS010000101">
    <property type="protein sequence ID" value="CAA7271173.1"/>
    <property type="molecule type" value="Genomic_DNA"/>
</dbReference>
<dbReference type="Proteomes" id="UP000467700">
    <property type="component" value="Unassembled WGS sequence"/>
</dbReference>